<proteinExistence type="predicted"/>
<organism evidence="1 2">
    <name type="scientific">Rhizoctonia solani</name>
    <dbReference type="NCBI Taxonomy" id="456999"/>
    <lineage>
        <taxon>Eukaryota</taxon>
        <taxon>Fungi</taxon>
        <taxon>Dikarya</taxon>
        <taxon>Basidiomycota</taxon>
        <taxon>Agaricomycotina</taxon>
        <taxon>Agaricomycetes</taxon>
        <taxon>Cantharellales</taxon>
        <taxon>Ceratobasidiaceae</taxon>
        <taxon>Rhizoctonia</taxon>
    </lineage>
</organism>
<dbReference type="SUPFAM" id="SSF54695">
    <property type="entry name" value="POZ domain"/>
    <property type="match status" value="1"/>
</dbReference>
<dbReference type="Proteomes" id="UP000663846">
    <property type="component" value="Unassembled WGS sequence"/>
</dbReference>
<evidence type="ECO:0000313" key="1">
    <source>
        <dbReference type="EMBL" id="CAE6454195.1"/>
    </source>
</evidence>
<accession>A0A8H3BD29</accession>
<dbReference type="InterPro" id="IPR011333">
    <property type="entry name" value="SKP1/BTB/POZ_sf"/>
</dbReference>
<protein>
    <recommendedName>
        <fullName evidence="3">BTB domain-containing protein</fullName>
    </recommendedName>
</protein>
<sequence length="240" mass="27829">MSTEYTVLFANQVFANQTFKLSRAQIEFDSPNFFTSYFDQFDQHPPRELELSRDPYLFTIILRYLNGYQILPLHPALVPPYCTLGTTLADLRADARFYHLDGLTDLLSSHENQANELTIQYAEVIGHYDTKPNLFEPTADFSIVVADFSLKLSSQQQYQVVSTQGNFRAAPTNRDSAGADRFYLSLLNERIVREVLQRDGYTTHVKRWEQLGWIRELPSNCRRRSTIVIKLWTEPTFKAD</sequence>
<dbReference type="Gene3D" id="3.30.710.10">
    <property type="entry name" value="Potassium Channel Kv1.1, Chain A"/>
    <property type="match status" value="1"/>
</dbReference>
<dbReference type="PANTHER" id="PTHR31758">
    <property type="entry name" value="BTB/POZ DOMAIN-CONTAINING PROTEIN YLR108C"/>
    <property type="match status" value="1"/>
</dbReference>
<dbReference type="AlphaFoldDB" id="A0A8H3BD29"/>
<name>A0A8H3BD29_9AGAM</name>
<reference evidence="1" key="1">
    <citation type="submission" date="2021-01" db="EMBL/GenBank/DDBJ databases">
        <authorList>
            <person name="Kaushik A."/>
        </authorList>
    </citation>
    <scope>NUCLEOTIDE SEQUENCE</scope>
    <source>
        <strain evidence="1">AG1-1C</strain>
    </source>
</reference>
<dbReference type="PANTHER" id="PTHR31758:SF2">
    <property type="entry name" value="BTB_POZ DOMAIN-CONTAINING PROTEIN YLR108C"/>
    <property type="match status" value="1"/>
</dbReference>
<dbReference type="EMBL" id="CAJMWS010000599">
    <property type="protein sequence ID" value="CAE6454195.1"/>
    <property type="molecule type" value="Genomic_DNA"/>
</dbReference>
<comment type="caution">
    <text evidence="1">The sequence shown here is derived from an EMBL/GenBank/DDBJ whole genome shotgun (WGS) entry which is preliminary data.</text>
</comment>
<evidence type="ECO:0000313" key="2">
    <source>
        <dbReference type="Proteomes" id="UP000663846"/>
    </source>
</evidence>
<gene>
    <name evidence="1" type="ORF">RDB_LOCUS149347</name>
</gene>
<evidence type="ECO:0008006" key="3">
    <source>
        <dbReference type="Google" id="ProtNLM"/>
    </source>
</evidence>